<dbReference type="AlphaFoldDB" id="E1YKC4"/>
<dbReference type="InterPro" id="IPR049389">
    <property type="entry name" value="TTHA0281-like"/>
</dbReference>
<name>E1YKC4_9BACT</name>
<dbReference type="EMBL" id="FR695877">
    <property type="protein sequence ID" value="CBX30557.1"/>
    <property type="molecule type" value="Genomic_DNA"/>
</dbReference>
<sequence length="89" mass="9844">MLRFILTGYIENALSQAEFDKLEDGTFSGRIPSCKGVIAFGKTLRECEDELRSTLEDWVLVGLKLGHPIPVLAGYDLNKEPTNESMAAL</sequence>
<proteinExistence type="predicted"/>
<gene>
    <name evidence="1" type="ORF">N47_E40690</name>
</gene>
<dbReference type="SUPFAM" id="SSF143100">
    <property type="entry name" value="TTHA1013/TTHA0281-like"/>
    <property type="match status" value="1"/>
</dbReference>
<accession>E1YKC4</accession>
<dbReference type="InterPro" id="IPR035069">
    <property type="entry name" value="TTHA1013/TTHA0281-like"/>
</dbReference>
<organism evidence="1">
    <name type="scientific">uncultured Desulfobacterium sp</name>
    <dbReference type="NCBI Taxonomy" id="201089"/>
    <lineage>
        <taxon>Bacteria</taxon>
        <taxon>Pseudomonadati</taxon>
        <taxon>Thermodesulfobacteriota</taxon>
        <taxon>Desulfobacteria</taxon>
        <taxon>Desulfobacterales</taxon>
        <taxon>Desulfobacteriaceae</taxon>
        <taxon>Desulfobacterium</taxon>
        <taxon>environmental samples</taxon>
    </lineage>
</organism>
<dbReference type="Pfam" id="PF21748">
    <property type="entry name" value="UPF0150"/>
    <property type="match status" value="1"/>
</dbReference>
<evidence type="ECO:0000313" key="1">
    <source>
        <dbReference type="EMBL" id="CBX30557.1"/>
    </source>
</evidence>
<dbReference type="Gene3D" id="3.30.160.250">
    <property type="match status" value="1"/>
</dbReference>
<protein>
    <recommendedName>
        <fullName evidence="2">Type II toxin-antitoxin system HicB family antitoxin</fullName>
    </recommendedName>
</protein>
<reference evidence="1" key="1">
    <citation type="journal article" date="2011" name="Environ. Microbiol.">
        <title>Genomic insights into the metabolic potential of the polycyclic aromatic hydrocarbon degrading sulfate-reducing Deltaproteobacterium N47.</title>
        <authorList>
            <person name="Bergmann F."/>
            <person name="Selesi D."/>
            <person name="Weinmaier T."/>
            <person name="Tischler P."/>
            <person name="Rattei T."/>
            <person name="Meckenstock R.U."/>
        </authorList>
    </citation>
    <scope>NUCLEOTIDE SEQUENCE</scope>
</reference>
<evidence type="ECO:0008006" key="2">
    <source>
        <dbReference type="Google" id="ProtNLM"/>
    </source>
</evidence>